<feature type="region of interest" description="Disordered" evidence="1">
    <location>
        <begin position="289"/>
        <end position="356"/>
    </location>
</feature>
<dbReference type="PANTHER" id="PTHR33273">
    <property type="entry name" value="DOMAIN-CONTAINING PROTEIN, PUTATIVE-RELATED"/>
    <property type="match status" value="1"/>
</dbReference>
<evidence type="ECO:0000256" key="1">
    <source>
        <dbReference type="SAM" id="MobiDB-lite"/>
    </source>
</evidence>
<evidence type="ECO:0000313" key="3">
    <source>
        <dbReference type="EMBL" id="KAL1138318.1"/>
    </source>
</evidence>
<name>A0ABD0YQQ7_9HEMI</name>
<keyword evidence="4" id="KW-1185">Reference proteome</keyword>
<feature type="region of interest" description="Disordered" evidence="1">
    <location>
        <begin position="1"/>
        <end position="64"/>
    </location>
</feature>
<protein>
    <recommendedName>
        <fullName evidence="2">Pre-C2HC domain-containing protein</fullName>
    </recommendedName>
</protein>
<dbReference type="EMBL" id="JBFDAA010000003">
    <property type="protein sequence ID" value="KAL1138318.1"/>
    <property type="molecule type" value="Genomic_DNA"/>
</dbReference>
<evidence type="ECO:0000313" key="4">
    <source>
        <dbReference type="Proteomes" id="UP001558652"/>
    </source>
</evidence>
<evidence type="ECO:0000259" key="2">
    <source>
        <dbReference type="SMART" id="SM00596"/>
    </source>
</evidence>
<organism evidence="3 4">
    <name type="scientific">Ranatra chinensis</name>
    <dbReference type="NCBI Taxonomy" id="642074"/>
    <lineage>
        <taxon>Eukaryota</taxon>
        <taxon>Metazoa</taxon>
        <taxon>Ecdysozoa</taxon>
        <taxon>Arthropoda</taxon>
        <taxon>Hexapoda</taxon>
        <taxon>Insecta</taxon>
        <taxon>Pterygota</taxon>
        <taxon>Neoptera</taxon>
        <taxon>Paraneoptera</taxon>
        <taxon>Hemiptera</taxon>
        <taxon>Heteroptera</taxon>
        <taxon>Panheteroptera</taxon>
        <taxon>Nepomorpha</taxon>
        <taxon>Nepidae</taxon>
        <taxon>Ranatrinae</taxon>
        <taxon>Ranatra</taxon>
    </lineage>
</organism>
<reference evidence="3 4" key="1">
    <citation type="submission" date="2024-07" db="EMBL/GenBank/DDBJ databases">
        <title>Chromosome-level genome assembly of the water stick insect Ranatra chinensis (Heteroptera: Nepidae).</title>
        <authorList>
            <person name="Liu X."/>
        </authorList>
    </citation>
    <scope>NUCLEOTIDE SEQUENCE [LARGE SCALE GENOMIC DNA]</scope>
    <source>
        <strain evidence="3">Cailab_2021Rc</strain>
        <tissue evidence="3">Muscle</tissue>
    </source>
</reference>
<sequence length="579" mass="65561">MNNNERIDNFCSTGEFDEDETPFVEQLKRQKKRTKPLDSPPPTKKTLVDNIQAEPTNPTSNIHKPPPIFLKYNCTSNYIQLCKDIQENIQPATFKTKSGPKHLIILTDTPDGYRAAVKYLRNFKIEFHTFQPKEEKTFRVVIRGLHHTVPVELIKIELEELGYKIRNVSNVIINRHGTKIPRPLFFVDLEANENNQNIFQVRTIMLGIVSVEEPYKKTAIPQCQNCKQYGHTKGYCNYGPKCVKCGRDHHHSQCTKPISEPPTCALCQESHPANYRGCSVHTDLQNKKKTNQNSAKFSHSEIVPPAPWNTPDTRSQDPALSFPPLPANTASLQHFEHPLPPQTTQPVLQQEKLPPKQQQQLSIQPHCFHNRNHAQGFHINSNSNISKPSLILRNANNQFNNFDQAFNMPNNTKRGFSNNCLNYASSSTDHNQIPKFYLLICPTDLLHKSPLIYQNPYSASSYQPNYGADINPDGTWAKSDSEIANLFGTHLSNIFVPHSDNPNPIHTRTVLNDLDSPLPMSVPPPAFSPSEAPHNPTLFQVDHLGTAGTSDILYSQSSAIEDIHLGRERDRRPYGLPSF</sequence>
<dbReference type="SMART" id="SM00596">
    <property type="entry name" value="PRE_C2HC"/>
    <property type="match status" value="1"/>
</dbReference>
<gene>
    <name evidence="3" type="ORF">AAG570_008382</name>
</gene>
<dbReference type="Pfam" id="PF07530">
    <property type="entry name" value="PRE_C2HC"/>
    <property type="match status" value="1"/>
</dbReference>
<dbReference type="InterPro" id="IPR006579">
    <property type="entry name" value="Pre_C2HC_dom"/>
</dbReference>
<feature type="compositionally biased region" description="Low complexity" evidence="1">
    <location>
        <begin position="344"/>
        <end position="356"/>
    </location>
</feature>
<feature type="compositionally biased region" description="Polar residues" evidence="1">
    <location>
        <begin position="53"/>
        <end position="62"/>
    </location>
</feature>
<feature type="domain" description="Pre-C2HC" evidence="2">
    <location>
        <begin position="151"/>
        <end position="221"/>
    </location>
</feature>
<dbReference type="Proteomes" id="UP001558652">
    <property type="component" value="Unassembled WGS sequence"/>
</dbReference>
<comment type="caution">
    <text evidence="3">The sequence shown here is derived from an EMBL/GenBank/DDBJ whole genome shotgun (WGS) entry which is preliminary data.</text>
</comment>
<accession>A0ABD0YQQ7</accession>
<dbReference type="PANTHER" id="PTHR33273:SF2">
    <property type="entry name" value="ENDONUCLEASE_EXONUCLEASE_PHOSPHATASE DOMAIN-CONTAINING PROTEIN"/>
    <property type="match status" value="1"/>
</dbReference>
<proteinExistence type="predicted"/>
<dbReference type="AlphaFoldDB" id="A0ABD0YQQ7"/>